<protein>
    <submittedName>
        <fullName evidence="2">Uncharacterized protein</fullName>
    </submittedName>
</protein>
<evidence type="ECO:0000313" key="2">
    <source>
        <dbReference type="EMBL" id="KAI3430282.1"/>
    </source>
</evidence>
<accession>A0A9D4TN46</accession>
<name>A0A9D4TN46_CHLVU</name>
<keyword evidence="1" id="KW-0812">Transmembrane</keyword>
<dbReference type="OrthoDB" id="511120at2759"/>
<dbReference type="AlphaFoldDB" id="A0A9D4TN46"/>
<evidence type="ECO:0000256" key="1">
    <source>
        <dbReference type="SAM" id="Phobius"/>
    </source>
</evidence>
<keyword evidence="3" id="KW-1185">Reference proteome</keyword>
<evidence type="ECO:0000313" key="3">
    <source>
        <dbReference type="Proteomes" id="UP001055712"/>
    </source>
</evidence>
<keyword evidence="1" id="KW-0472">Membrane</keyword>
<dbReference type="SUPFAM" id="SSF52266">
    <property type="entry name" value="SGNH hydrolase"/>
    <property type="match status" value="1"/>
</dbReference>
<reference evidence="2" key="2">
    <citation type="submission" date="2020-11" db="EMBL/GenBank/DDBJ databases">
        <authorList>
            <person name="Cecchin M."/>
            <person name="Marcolungo L."/>
            <person name="Rossato M."/>
            <person name="Girolomoni L."/>
            <person name="Cosentino E."/>
            <person name="Cuine S."/>
            <person name="Li-Beisson Y."/>
            <person name="Delledonne M."/>
            <person name="Ballottari M."/>
        </authorList>
    </citation>
    <scope>NUCLEOTIDE SEQUENCE</scope>
    <source>
        <strain evidence="2">211/11P</strain>
        <tissue evidence="2">Whole cell</tissue>
    </source>
</reference>
<keyword evidence="1" id="KW-1133">Transmembrane helix</keyword>
<organism evidence="2 3">
    <name type="scientific">Chlorella vulgaris</name>
    <name type="common">Green alga</name>
    <dbReference type="NCBI Taxonomy" id="3077"/>
    <lineage>
        <taxon>Eukaryota</taxon>
        <taxon>Viridiplantae</taxon>
        <taxon>Chlorophyta</taxon>
        <taxon>core chlorophytes</taxon>
        <taxon>Trebouxiophyceae</taxon>
        <taxon>Chlorellales</taxon>
        <taxon>Chlorellaceae</taxon>
        <taxon>Chlorella clade</taxon>
        <taxon>Chlorella</taxon>
    </lineage>
</organism>
<reference evidence="2" key="1">
    <citation type="journal article" date="2019" name="Plant J.">
        <title>Chlorella vulgaris genome assembly and annotation reveals the molecular basis for metabolic acclimation to high light conditions.</title>
        <authorList>
            <person name="Cecchin M."/>
            <person name="Marcolungo L."/>
            <person name="Rossato M."/>
            <person name="Girolomoni L."/>
            <person name="Cosentino E."/>
            <person name="Cuine S."/>
            <person name="Li-Beisson Y."/>
            <person name="Delledonne M."/>
            <person name="Ballottari M."/>
        </authorList>
    </citation>
    <scope>NUCLEOTIDE SEQUENCE</scope>
    <source>
        <strain evidence="2">211/11P</strain>
    </source>
</reference>
<dbReference type="EMBL" id="SIDB01000007">
    <property type="protein sequence ID" value="KAI3430282.1"/>
    <property type="molecule type" value="Genomic_DNA"/>
</dbReference>
<dbReference type="Proteomes" id="UP001055712">
    <property type="component" value="Unassembled WGS sequence"/>
</dbReference>
<gene>
    <name evidence="2" type="ORF">D9Q98_004878</name>
</gene>
<proteinExistence type="predicted"/>
<sequence>MLAWLKPETSLPARLAYSLIAFTSLLGAILIVRSSSIVLTHRSPHSASGENAAAFDCILAATDGNWRRTTPDAYGSSRPPQHVAVRDLGTAFTHFNESLLFQWEWAPHPHCSGIRRRTRQEIRTFFKGKFLLFIGDSHIRYLHNALADTLGGDPLPKGSKPAHKAQVSPDGVHLQLNMSAFANDALNMLLSRRVTARWPDYLILDASVWHLYKGDRLSQYQRQMEHLLNVVRVRVPPHTQIFWLSPPARGSLRQHYQIRLPADWVPIYARVAGDLGFFVPQGPAIHLDQLSIGFGCLPFCLLEDGSHAKPVLLDLMQQLLVNAAEQEHQRRGKLQNSVVRRTWQVG</sequence>
<comment type="caution">
    <text evidence="2">The sequence shown here is derived from an EMBL/GenBank/DDBJ whole genome shotgun (WGS) entry which is preliminary data.</text>
</comment>
<feature type="transmembrane region" description="Helical" evidence="1">
    <location>
        <begin position="15"/>
        <end position="32"/>
    </location>
</feature>